<comment type="caution">
    <text evidence="2">The sequence shown here is derived from an EMBL/GenBank/DDBJ whole genome shotgun (WGS) entry which is preliminary data.</text>
</comment>
<proteinExistence type="predicted"/>
<reference evidence="2 3" key="1">
    <citation type="submission" date="2020-08" db="EMBL/GenBank/DDBJ databases">
        <title>Genomic Encyclopedia of Type Strains, Phase IV (KMG-IV): sequencing the most valuable type-strain genomes for metagenomic binning, comparative biology and taxonomic classification.</title>
        <authorList>
            <person name="Goeker M."/>
        </authorList>
    </citation>
    <scope>NUCLEOTIDE SEQUENCE [LARGE SCALE GENOMIC DNA]</scope>
    <source>
        <strain evidence="2 3">DSM 102850</strain>
    </source>
</reference>
<dbReference type="Pfam" id="PF00226">
    <property type="entry name" value="DnaJ"/>
    <property type="match status" value="1"/>
</dbReference>
<dbReference type="RefSeq" id="WP_183816441.1">
    <property type="nucleotide sequence ID" value="NZ_JACHOB010000001.1"/>
</dbReference>
<dbReference type="InterPro" id="IPR036869">
    <property type="entry name" value="J_dom_sf"/>
</dbReference>
<evidence type="ECO:0000313" key="2">
    <source>
        <dbReference type="EMBL" id="MBB4658533.1"/>
    </source>
</evidence>
<evidence type="ECO:0000313" key="3">
    <source>
        <dbReference type="Proteomes" id="UP000563524"/>
    </source>
</evidence>
<dbReference type="Proteomes" id="UP000563524">
    <property type="component" value="Unassembled WGS sequence"/>
</dbReference>
<name>A0A840I2N0_9PROT</name>
<dbReference type="SMART" id="SM00271">
    <property type="entry name" value="DnaJ"/>
    <property type="match status" value="1"/>
</dbReference>
<keyword evidence="3" id="KW-1185">Reference proteome</keyword>
<dbReference type="Pfam" id="PF20660">
    <property type="entry name" value="DUF6812"/>
    <property type="match status" value="1"/>
</dbReference>
<gene>
    <name evidence="2" type="ORF">GGQ59_001033</name>
</gene>
<protein>
    <recommendedName>
        <fullName evidence="1">J domain-containing protein</fullName>
    </recommendedName>
</protein>
<dbReference type="InterPro" id="IPR049210">
    <property type="entry name" value="DUF6812"/>
</dbReference>
<dbReference type="Gene3D" id="1.10.287.110">
    <property type="entry name" value="DnaJ domain"/>
    <property type="match status" value="1"/>
</dbReference>
<organism evidence="2 3">
    <name type="scientific">Parvularcula dongshanensis</name>
    <dbReference type="NCBI Taxonomy" id="1173995"/>
    <lineage>
        <taxon>Bacteria</taxon>
        <taxon>Pseudomonadati</taxon>
        <taxon>Pseudomonadota</taxon>
        <taxon>Alphaproteobacteria</taxon>
        <taxon>Parvularculales</taxon>
        <taxon>Parvularculaceae</taxon>
        <taxon>Parvularcula</taxon>
    </lineage>
</organism>
<dbReference type="CDD" id="cd06257">
    <property type="entry name" value="DnaJ"/>
    <property type="match status" value="1"/>
</dbReference>
<dbReference type="AlphaFoldDB" id="A0A840I2N0"/>
<dbReference type="SUPFAM" id="SSF46565">
    <property type="entry name" value="Chaperone J-domain"/>
    <property type="match status" value="1"/>
</dbReference>
<dbReference type="EMBL" id="JACHOB010000001">
    <property type="protein sequence ID" value="MBB4658533.1"/>
    <property type="molecule type" value="Genomic_DNA"/>
</dbReference>
<accession>A0A840I2N0</accession>
<dbReference type="PROSITE" id="PS50076">
    <property type="entry name" value="DNAJ_2"/>
    <property type="match status" value="1"/>
</dbReference>
<evidence type="ECO:0000259" key="1">
    <source>
        <dbReference type="PROSITE" id="PS50076"/>
    </source>
</evidence>
<feature type="domain" description="J" evidence="1">
    <location>
        <begin position="81"/>
        <end position="145"/>
    </location>
</feature>
<sequence>MFEKTVIRQGKSKLMVSLCLTDGRQVEGEVFVCPGERLSDLLNDSRAFVPVESPEGEIEVVAKQAILSARLMAQEPVEVRDPYGLLRVERTATDSEIRTAWMEKVKASHPDRLASLGMDESVVYAARKVCQRINGAYDDIIRQRRGSAAA</sequence>
<dbReference type="InterPro" id="IPR001623">
    <property type="entry name" value="DnaJ_domain"/>
</dbReference>